<comment type="caution">
    <text evidence="1">The sequence shown here is derived from an EMBL/GenBank/DDBJ whole genome shotgun (WGS) entry which is preliminary data.</text>
</comment>
<dbReference type="RefSeq" id="WP_133518006.1">
    <property type="nucleotide sequence ID" value="NZ_JAHDUW010000007.1"/>
</dbReference>
<evidence type="ECO:0000313" key="1">
    <source>
        <dbReference type="EMBL" id="TDQ67595.1"/>
    </source>
</evidence>
<organism evidence="1 2">
    <name type="scientific">Methanimicrococcus blatticola</name>
    <dbReference type="NCBI Taxonomy" id="91560"/>
    <lineage>
        <taxon>Archaea</taxon>
        <taxon>Methanobacteriati</taxon>
        <taxon>Methanobacteriota</taxon>
        <taxon>Stenosarchaea group</taxon>
        <taxon>Methanomicrobia</taxon>
        <taxon>Methanosarcinales</taxon>
        <taxon>Methanosarcinaceae</taxon>
        <taxon>Methanimicrococcus</taxon>
    </lineage>
</organism>
<reference evidence="1 2" key="1">
    <citation type="submission" date="2019-03" db="EMBL/GenBank/DDBJ databases">
        <title>Genomic Encyclopedia of Type Strains, Phase IV (KMG-IV): sequencing the most valuable type-strain genomes for metagenomic binning, comparative biology and taxonomic classification.</title>
        <authorList>
            <person name="Goeker M."/>
        </authorList>
    </citation>
    <scope>NUCLEOTIDE SEQUENCE [LARGE SCALE GENOMIC DNA]</scope>
    <source>
        <strain evidence="1 2">DSM 13328</strain>
    </source>
</reference>
<evidence type="ECO:0000313" key="2">
    <source>
        <dbReference type="Proteomes" id="UP000294855"/>
    </source>
</evidence>
<dbReference type="EMBL" id="SNYS01000011">
    <property type="protein sequence ID" value="TDQ67595.1"/>
    <property type="molecule type" value="Genomic_DNA"/>
</dbReference>
<gene>
    <name evidence="1" type="ORF">C7391_1569</name>
</gene>
<dbReference type="AlphaFoldDB" id="A0A484F371"/>
<protein>
    <recommendedName>
        <fullName evidence="3">DUF5640 domain-containing protein</fullName>
    </recommendedName>
</protein>
<dbReference type="PROSITE" id="PS51257">
    <property type="entry name" value="PROKAR_LIPOPROTEIN"/>
    <property type="match status" value="1"/>
</dbReference>
<sequence>MVQKHFPTWSFILVFAACMFSGCFGNDKIVGTWINKEINDTMIFYEDGTWISDYWTTGSYTGSWTKSNDIYRLSVCGNNSTQDSGIVMIDGRNLILERSWVEFVYVKN</sequence>
<keyword evidence="2" id="KW-1185">Reference proteome</keyword>
<proteinExistence type="predicted"/>
<accession>A0A484F371</accession>
<evidence type="ECO:0008006" key="3">
    <source>
        <dbReference type="Google" id="ProtNLM"/>
    </source>
</evidence>
<name>A0A484F371_9EURY</name>
<dbReference type="Proteomes" id="UP000294855">
    <property type="component" value="Unassembled WGS sequence"/>
</dbReference>